<dbReference type="GO" id="GO:0005886">
    <property type="term" value="C:plasma membrane"/>
    <property type="evidence" value="ECO:0007669"/>
    <property type="project" value="UniProtKB-SubCell"/>
</dbReference>
<dbReference type="SUPFAM" id="SSF53448">
    <property type="entry name" value="Nucleotide-diphospho-sugar transferases"/>
    <property type="match status" value="1"/>
</dbReference>
<dbReference type="EMBL" id="JAGPYM010000006">
    <property type="protein sequence ID" value="KAH6892904.1"/>
    <property type="molecule type" value="Genomic_DNA"/>
</dbReference>
<comment type="subcellular location">
    <subcellularLocation>
        <location evidence="1">Cell membrane</location>
    </subcellularLocation>
</comment>
<dbReference type="GO" id="GO:0030213">
    <property type="term" value="P:hyaluronan biosynthetic process"/>
    <property type="evidence" value="ECO:0007669"/>
    <property type="project" value="TreeGrafter"/>
</dbReference>
<dbReference type="OrthoDB" id="9876900at2759"/>
<protein>
    <submittedName>
        <fullName evidence="7">Uncharacterized protein</fullName>
    </submittedName>
</protein>
<keyword evidence="5 6" id="KW-0472">Membrane</keyword>
<evidence type="ECO:0000256" key="2">
    <source>
        <dbReference type="ARBA" id="ARBA00022475"/>
    </source>
</evidence>
<keyword evidence="6" id="KW-0812">Transmembrane</keyword>
<dbReference type="Pfam" id="PF13641">
    <property type="entry name" value="Glyco_tranf_2_3"/>
    <property type="match status" value="1"/>
</dbReference>
<organism evidence="7 8">
    <name type="scientific">Thelonectria olida</name>
    <dbReference type="NCBI Taxonomy" id="1576542"/>
    <lineage>
        <taxon>Eukaryota</taxon>
        <taxon>Fungi</taxon>
        <taxon>Dikarya</taxon>
        <taxon>Ascomycota</taxon>
        <taxon>Pezizomycotina</taxon>
        <taxon>Sordariomycetes</taxon>
        <taxon>Hypocreomycetidae</taxon>
        <taxon>Hypocreales</taxon>
        <taxon>Nectriaceae</taxon>
        <taxon>Thelonectria</taxon>
    </lineage>
</organism>
<feature type="transmembrane region" description="Helical" evidence="6">
    <location>
        <begin position="489"/>
        <end position="508"/>
    </location>
</feature>
<keyword evidence="4" id="KW-0808">Transferase</keyword>
<dbReference type="AlphaFoldDB" id="A0A9P9ARF8"/>
<dbReference type="PANTHER" id="PTHR22913:SF12">
    <property type="entry name" value="MANNURONAN SYNTHASE"/>
    <property type="match status" value="1"/>
</dbReference>
<sequence length="593" mass="66973">MNIKMLQDQQLPAVDREKSISWTRKLFNVIGCLLALPVYWMMTMSSHFPVTLDLVCTIALAELNRFVNEGRRMSFYAQQSRPRSKIDSEKMDLEKQAACPRLDCLAAVVGWREDPALFTRALESYKSTKHCAFMLVGIDGDEEGDQDMVQVFNKVYPRQSRTIRISEPLGVAAEHCLSKIISMRKQYDEDVNEKECHDLALRHCIQLARITLEQEKIKFGGVDGVRQLCIQQKHMHKKGIMFTTYIFALVIADMIGVEFLWSSDSDTLVLPDSIERTVNSIAADSSIGGASSGLIVHNETETTVTKLSATVYWGELYLTRSTPAATATSDCQSGPSTLFRLAALPGILMPWYLQTVMGKRMIINEDRHLTTNLLARGWGVVFASDVLTSTETPTTLSRWIMQQVRWGRATHIESLLQPKVYLMSHPLLFYGMAKRESGPVLAAVSVIYYFFTSRSLFNICVFDLAMRMAMGTCYNMLRNPQRLSRRGLGWVLPGILFYYIPLPAIHVWSMMTLTADGWGTTMRAATEQSRASSVRKAWWEVGFFIVWMGIVGGSAAKWAATSYNLEYQTRMMSIVLCTSVCAIVSWMMVIGRK</sequence>
<evidence type="ECO:0000256" key="6">
    <source>
        <dbReference type="SAM" id="Phobius"/>
    </source>
</evidence>
<reference evidence="7 8" key="1">
    <citation type="journal article" date="2021" name="Nat. Commun.">
        <title>Genetic determinants of endophytism in the Arabidopsis root mycobiome.</title>
        <authorList>
            <person name="Mesny F."/>
            <person name="Miyauchi S."/>
            <person name="Thiergart T."/>
            <person name="Pickel B."/>
            <person name="Atanasova L."/>
            <person name="Karlsson M."/>
            <person name="Huettel B."/>
            <person name="Barry K.W."/>
            <person name="Haridas S."/>
            <person name="Chen C."/>
            <person name="Bauer D."/>
            <person name="Andreopoulos W."/>
            <person name="Pangilinan J."/>
            <person name="LaButti K."/>
            <person name="Riley R."/>
            <person name="Lipzen A."/>
            <person name="Clum A."/>
            <person name="Drula E."/>
            <person name="Henrissat B."/>
            <person name="Kohler A."/>
            <person name="Grigoriev I.V."/>
            <person name="Martin F.M."/>
            <person name="Hacquard S."/>
        </authorList>
    </citation>
    <scope>NUCLEOTIDE SEQUENCE [LARGE SCALE GENOMIC DNA]</scope>
    <source>
        <strain evidence="7 8">MPI-CAGE-CH-0241</strain>
    </source>
</reference>
<evidence type="ECO:0000256" key="5">
    <source>
        <dbReference type="ARBA" id="ARBA00023136"/>
    </source>
</evidence>
<evidence type="ECO:0000256" key="1">
    <source>
        <dbReference type="ARBA" id="ARBA00004236"/>
    </source>
</evidence>
<dbReference type="Proteomes" id="UP000777438">
    <property type="component" value="Unassembled WGS sequence"/>
</dbReference>
<keyword evidence="3" id="KW-0328">Glycosyltransferase</keyword>
<dbReference type="InterPro" id="IPR029044">
    <property type="entry name" value="Nucleotide-diphossugar_trans"/>
</dbReference>
<dbReference type="GO" id="GO:0050501">
    <property type="term" value="F:hyaluronan synthase activity"/>
    <property type="evidence" value="ECO:0007669"/>
    <property type="project" value="TreeGrafter"/>
</dbReference>
<feature type="transmembrane region" description="Helical" evidence="6">
    <location>
        <begin position="537"/>
        <end position="559"/>
    </location>
</feature>
<evidence type="ECO:0000313" key="8">
    <source>
        <dbReference type="Proteomes" id="UP000777438"/>
    </source>
</evidence>
<proteinExistence type="predicted"/>
<comment type="caution">
    <text evidence="7">The sequence shown here is derived from an EMBL/GenBank/DDBJ whole genome shotgun (WGS) entry which is preliminary data.</text>
</comment>
<feature type="transmembrane region" description="Helical" evidence="6">
    <location>
        <begin position="26"/>
        <end position="42"/>
    </location>
</feature>
<evidence type="ECO:0000313" key="7">
    <source>
        <dbReference type="EMBL" id="KAH6892904.1"/>
    </source>
</evidence>
<accession>A0A9P9ARF8</accession>
<feature type="transmembrane region" description="Helical" evidence="6">
    <location>
        <begin position="48"/>
        <end position="67"/>
    </location>
</feature>
<keyword evidence="8" id="KW-1185">Reference proteome</keyword>
<feature type="transmembrane region" description="Helical" evidence="6">
    <location>
        <begin position="240"/>
        <end position="261"/>
    </location>
</feature>
<evidence type="ECO:0000256" key="4">
    <source>
        <dbReference type="ARBA" id="ARBA00022679"/>
    </source>
</evidence>
<gene>
    <name evidence="7" type="ORF">B0T10DRAFT_509315</name>
</gene>
<dbReference type="PANTHER" id="PTHR22913">
    <property type="entry name" value="HYALURONAN SYNTHASE"/>
    <property type="match status" value="1"/>
</dbReference>
<evidence type="ECO:0000256" key="3">
    <source>
        <dbReference type="ARBA" id="ARBA00022676"/>
    </source>
</evidence>
<keyword evidence="6" id="KW-1133">Transmembrane helix</keyword>
<name>A0A9P9ARF8_9HYPO</name>
<dbReference type="GO" id="GO:0085029">
    <property type="term" value="P:extracellular matrix assembly"/>
    <property type="evidence" value="ECO:0007669"/>
    <property type="project" value="TreeGrafter"/>
</dbReference>
<keyword evidence="2" id="KW-1003">Cell membrane</keyword>
<feature type="transmembrane region" description="Helical" evidence="6">
    <location>
        <begin position="571"/>
        <end position="590"/>
    </location>
</feature>